<accession>A0A3A1QNQ8</accession>
<evidence type="ECO:0000313" key="3">
    <source>
        <dbReference type="Proteomes" id="UP000265801"/>
    </source>
</evidence>
<protein>
    <submittedName>
        <fullName evidence="2">AraC family transcriptional regulator</fullName>
    </submittedName>
</protein>
<organism evidence="2 3">
    <name type="scientific">Bacillus salacetis</name>
    <dbReference type="NCBI Taxonomy" id="2315464"/>
    <lineage>
        <taxon>Bacteria</taxon>
        <taxon>Bacillati</taxon>
        <taxon>Bacillota</taxon>
        <taxon>Bacilli</taxon>
        <taxon>Bacillales</taxon>
        <taxon>Bacillaceae</taxon>
        <taxon>Bacillus</taxon>
    </lineage>
</organism>
<dbReference type="InterPro" id="IPR018060">
    <property type="entry name" value="HTH_AraC"/>
</dbReference>
<dbReference type="EMBL" id="QXIR01000041">
    <property type="protein sequence ID" value="RIW28670.1"/>
    <property type="molecule type" value="Genomic_DNA"/>
</dbReference>
<evidence type="ECO:0000259" key="1">
    <source>
        <dbReference type="PROSITE" id="PS01124"/>
    </source>
</evidence>
<name>A0A3A1QNQ8_9BACI</name>
<dbReference type="Proteomes" id="UP000265801">
    <property type="component" value="Unassembled WGS sequence"/>
</dbReference>
<comment type="caution">
    <text evidence="2">The sequence shown here is derived from an EMBL/GenBank/DDBJ whole genome shotgun (WGS) entry which is preliminary data.</text>
</comment>
<proteinExistence type="predicted"/>
<feature type="domain" description="HTH araC/xylS-type" evidence="1">
    <location>
        <begin position="195"/>
        <end position="292"/>
    </location>
</feature>
<keyword evidence="3" id="KW-1185">Reference proteome</keyword>
<dbReference type="GO" id="GO:0043565">
    <property type="term" value="F:sequence-specific DNA binding"/>
    <property type="evidence" value="ECO:0007669"/>
    <property type="project" value="InterPro"/>
</dbReference>
<dbReference type="PROSITE" id="PS01124">
    <property type="entry name" value="HTH_ARAC_FAMILY_2"/>
    <property type="match status" value="1"/>
</dbReference>
<dbReference type="AlphaFoldDB" id="A0A3A1QNQ8"/>
<dbReference type="Pfam" id="PF20240">
    <property type="entry name" value="DUF6597"/>
    <property type="match status" value="1"/>
</dbReference>
<dbReference type="GO" id="GO:0003700">
    <property type="term" value="F:DNA-binding transcription factor activity"/>
    <property type="evidence" value="ECO:0007669"/>
    <property type="project" value="InterPro"/>
</dbReference>
<gene>
    <name evidence="2" type="ORF">D3H55_21075</name>
</gene>
<dbReference type="OrthoDB" id="323290at2"/>
<sequence>MNSKKESDPVYLNIVSRVQRPVEVIYIQRFDFYRPTIMPSPYTRYQEYPPSPFLQPYICCYWSAAPYENQVNEYTYDIIPDGCTDLLYEYDKATGTSSIKYYGIFECPFRITEQYNPDQYTFGIRFFPGSSSYFIHERAKDTAANAMDLNQITSPDIQRLHHYLDHASGVNEMIAACDEVFSQAIKCGKLLRHDSLLTSILYQIVVRRGQYSIEELSHKEVIGQRRMNRLFEERIGLSPKKFSQVIRFQSVLTDWLTKTPADFLAEEYYDQSHMIHDFKKRTGKSPRSLKVSDFYNTSDRLPGKL</sequence>
<evidence type="ECO:0000313" key="2">
    <source>
        <dbReference type="EMBL" id="RIW28670.1"/>
    </source>
</evidence>
<dbReference type="Gene3D" id="1.10.10.60">
    <property type="entry name" value="Homeodomain-like"/>
    <property type="match status" value="1"/>
</dbReference>
<reference evidence="2 3" key="1">
    <citation type="submission" date="2018-09" db="EMBL/GenBank/DDBJ databases">
        <title>Bacillus saliacetes sp. nov., isolated from Thai shrimp paste (Ka-pi).</title>
        <authorList>
            <person name="Daroonpunt R."/>
            <person name="Tanasupawat S."/>
            <person name="Yiamsombut S."/>
        </authorList>
    </citation>
    <scope>NUCLEOTIDE SEQUENCE [LARGE SCALE GENOMIC DNA]</scope>
    <source>
        <strain evidence="2 3">SKP7-4</strain>
    </source>
</reference>
<dbReference type="InterPro" id="IPR046532">
    <property type="entry name" value="DUF6597"/>
</dbReference>